<protein>
    <submittedName>
        <fullName evidence="2">Uncharacterized protein</fullName>
    </submittedName>
</protein>
<feature type="compositionally biased region" description="Polar residues" evidence="1">
    <location>
        <begin position="1"/>
        <end position="12"/>
    </location>
</feature>
<proteinExistence type="predicted"/>
<evidence type="ECO:0000313" key="3">
    <source>
        <dbReference type="Proteomes" id="UP001488838"/>
    </source>
</evidence>
<reference evidence="2 3" key="1">
    <citation type="journal article" date="2023" name="bioRxiv">
        <title>Conserved and derived expression patterns and positive selection on dental genes reveal complex evolutionary context of ever-growing rodent molars.</title>
        <authorList>
            <person name="Calamari Z.T."/>
            <person name="Song A."/>
            <person name="Cohen E."/>
            <person name="Akter M."/>
            <person name="Roy R.D."/>
            <person name="Hallikas O."/>
            <person name="Christensen M.M."/>
            <person name="Li P."/>
            <person name="Marangoni P."/>
            <person name="Jernvall J."/>
            <person name="Klein O.D."/>
        </authorList>
    </citation>
    <scope>NUCLEOTIDE SEQUENCE [LARGE SCALE GENOMIC DNA]</scope>
    <source>
        <strain evidence="2">V071</strain>
    </source>
</reference>
<gene>
    <name evidence="2" type="ORF">U0070_023615</name>
</gene>
<name>A0AAW0INZ1_MYOGA</name>
<evidence type="ECO:0000313" key="2">
    <source>
        <dbReference type="EMBL" id="KAK7816132.1"/>
    </source>
</evidence>
<dbReference type="AlphaFoldDB" id="A0AAW0INZ1"/>
<evidence type="ECO:0000256" key="1">
    <source>
        <dbReference type="SAM" id="MobiDB-lite"/>
    </source>
</evidence>
<comment type="caution">
    <text evidence="2">The sequence shown here is derived from an EMBL/GenBank/DDBJ whole genome shotgun (WGS) entry which is preliminary data.</text>
</comment>
<feature type="region of interest" description="Disordered" evidence="1">
    <location>
        <begin position="1"/>
        <end position="23"/>
    </location>
</feature>
<dbReference type="EMBL" id="JBBHLL010000105">
    <property type="protein sequence ID" value="KAK7816132.1"/>
    <property type="molecule type" value="Genomic_DNA"/>
</dbReference>
<keyword evidence="3" id="KW-1185">Reference proteome</keyword>
<accession>A0AAW0INZ1</accession>
<organism evidence="2 3">
    <name type="scientific">Myodes glareolus</name>
    <name type="common">Bank vole</name>
    <name type="synonym">Clethrionomys glareolus</name>
    <dbReference type="NCBI Taxonomy" id="447135"/>
    <lineage>
        <taxon>Eukaryota</taxon>
        <taxon>Metazoa</taxon>
        <taxon>Chordata</taxon>
        <taxon>Craniata</taxon>
        <taxon>Vertebrata</taxon>
        <taxon>Euteleostomi</taxon>
        <taxon>Mammalia</taxon>
        <taxon>Eutheria</taxon>
        <taxon>Euarchontoglires</taxon>
        <taxon>Glires</taxon>
        <taxon>Rodentia</taxon>
        <taxon>Myomorpha</taxon>
        <taxon>Muroidea</taxon>
        <taxon>Cricetidae</taxon>
        <taxon>Arvicolinae</taxon>
        <taxon>Myodes</taxon>
    </lineage>
</organism>
<dbReference type="Proteomes" id="UP001488838">
    <property type="component" value="Unassembled WGS sequence"/>
</dbReference>
<sequence length="23" mass="2517">MTNTTQSKSRFTGSFGHCSVLLN</sequence>